<organism evidence="1 2">
    <name type="scientific">Anoxybacterium hadale</name>
    <dbReference type="NCBI Taxonomy" id="3408580"/>
    <lineage>
        <taxon>Bacteria</taxon>
        <taxon>Bacillati</taxon>
        <taxon>Bacillota</taxon>
        <taxon>Clostridia</taxon>
        <taxon>Peptostreptococcales</taxon>
        <taxon>Anaerovoracaceae</taxon>
        <taxon>Anoxybacterium</taxon>
    </lineage>
</organism>
<dbReference type="Proteomes" id="UP000594014">
    <property type="component" value="Chromosome"/>
</dbReference>
<evidence type="ECO:0000313" key="1">
    <source>
        <dbReference type="EMBL" id="QOX62687.1"/>
    </source>
</evidence>
<accession>A0ACD1A870</accession>
<dbReference type="EC" id="1.6.5.11" evidence="1"/>
<proteinExistence type="predicted"/>
<dbReference type="EMBL" id="CP042469">
    <property type="protein sequence ID" value="QOX62687.1"/>
    <property type="molecule type" value="Genomic_DNA"/>
</dbReference>
<sequence length="171" mass="19188">MENEQRIKEIIIKYPAERRFSLAVMQDIQRAFNYIPKEAMIELSEYLNVPFSQLYSMATFYKALSLNPKGKYVIKVCDGTACHIRSSMVILSELQKLLGIEAGEITADGLFSVETVNCLGACALAPVMVVNGEYHGKLTPQDLSYILDGYRENSEVPKDDLNLNREGEANV</sequence>
<protein>
    <submittedName>
        <fullName evidence="1">NADH-quinone oxidoreductase subunit NuoE</fullName>
        <ecNumber evidence="1">1.6.5.11</ecNumber>
    </submittedName>
</protein>
<keyword evidence="2" id="KW-1185">Reference proteome</keyword>
<reference evidence="1" key="1">
    <citation type="submission" date="2019-08" db="EMBL/GenBank/DDBJ databases">
        <title>Genome sequence of Clostridiales bacterium MT110.</title>
        <authorList>
            <person name="Cao J."/>
        </authorList>
    </citation>
    <scope>NUCLEOTIDE SEQUENCE</scope>
    <source>
        <strain evidence="1">MT110</strain>
    </source>
</reference>
<gene>
    <name evidence="1" type="primary">nuoE</name>
    <name evidence="1" type="ORF">FRZ06_04655</name>
</gene>
<keyword evidence="1" id="KW-0560">Oxidoreductase</keyword>
<name>A0ACD1A870_9FIRM</name>
<evidence type="ECO:0000313" key="2">
    <source>
        <dbReference type="Proteomes" id="UP000594014"/>
    </source>
</evidence>